<dbReference type="AlphaFoldDB" id="A0AAW1E8S8"/>
<feature type="compositionally biased region" description="Gly residues" evidence="1">
    <location>
        <begin position="11"/>
        <end position="24"/>
    </location>
</feature>
<proteinExistence type="predicted"/>
<comment type="caution">
    <text evidence="2">The sequence shown here is derived from an EMBL/GenBank/DDBJ whole genome shotgun (WGS) entry which is preliminary data.</text>
</comment>
<evidence type="ECO:0000256" key="1">
    <source>
        <dbReference type="SAM" id="MobiDB-lite"/>
    </source>
</evidence>
<gene>
    <name evidence="2" type="ORF">VZT92_021687</name>
</gene>
<dbReference type="EMBL" id="JBCEZU010000434">
    <property type="protein sequence ID" value="KAK9518921.1"/>
    <property type="molecule type" value="Genomic_DNA"/>
</dbReference>
<evidence type="ECO:0000313" key="2">
    <source>
        <dbReference type="EMBL" id="KAK9518921.1"/>
    </source>
</evidence>
<feature type="region of interest" description="Disordered" evidence="1">
    <location>
        <begin position="1"/>
        <end position="27"/>
    </location>
</feature>
<feature type="region of interest" description="Disordered" evidence="1">
    <location>
        <begin position="63"/>
        <end position="91"/>
    </location>
</feature>
<organism evidence="2 3">
    <name type="scientific">Zoarces viviparus</name>
    <name type="common">Viviparous eelpout</name>
    <name type="synonym">Blennius viviparus</name>
    <dbReference type="NCBI Taxonomy" id="48416"/>
    <lineage>
        <taxon>Eukaryota</taxon>
        <taxon>Metazoa</taxon>
        <taxon>Chordata</taxon>
        <taxon>Craniata</taxon>
        <taxon>Vertebrata</taxon>
        <taxon>Euteleostomi</taxon>
        <taxon>Actinopterygii</taxon>
        <taxon>Neopterygii</taxon>
        <taxon>Teleostei</taxon>
        <taxon>Neoteleostei</taxon>
        <taxon>Acanthomorphata</taxon>
        <taxon>Eupercaria</taxon>
        <taxon>Perciformes</taxon>
        <taxon>Cottioidei</taxon>
        <taxon>Zoarcales</taxon>
        <taxon>Zoarcidae</taxon>
        <taxon>Zoarcinae</taxon>
        <taxon>Zoarces</taxon>
    </lineage>
</organism>
<sequence length="91" mass="9576">MEFLKSLVPGGMSGEGPVDHGGGLARDTGPRLLRIKRLGLLAMGQTTEEYPVVPIVDVDPGLGSSKPVRWNRNPLKGTTGSAAQGCSRHLL</sequence>
<protein>
    <submittedName>
        <fullName evidence="2">Uncharacterized protein</fullName>
    </submittedName>
</protein>
<evidence type="ECO:0000313" key="3">
    <source>
        <dbReference type="Proteomes" id="UP001488805"/>
    </source>
</evidence>
<dbReference type="Proteomes" id="UP001488805">
    <property type="component" value="Unassembled WGS sequence"/>
</dbReference>
<name>A0AAW1E8S8_ZOAVI</name>
<reference evidence="2 3" key="1">
    <citation type="journal article" date="2024" name="Genome Biol. Evol.">
        <title>Chromosome-level genome assembly of the viviparous eelpout Zoarces viviparus.</title>
        <authorList>
            <person name="Fuhrmann N."/>
            <person name="Brasseur M.V."/>
            <person name="Bakowski C.E."/>
            <person name="Podsiadlowski L."/>
            <person name="Prost S."/>
            <person name="Krehenwinkel H."/>
            <person name="Mayer C."/>
        </authorList>
    </citation>
    <scope>NUCLEOTIDE SEQUENCE [LARGE SCALE GENOMIC DNA]</scope>
    <source>
        <strain evidence="2">NO-MEL_2022_Ind0_liver</strain>
    </source>
</reference>
<accession>A0AAW1E8S8</accession>
<keyword evidence="3" id="KW-1185">Reference proteome</keyword>